<dbReference type="SUPFAM" id="SSF46785">
    <property type="entry name" value="Winged helix' DNA-binding domain"/>
    <property type="match status" value="1"/>
</dbReference>
<keyword evidence="4" id="KW-0443">Lipid metabolism</keyword>
<dbReference type="GO" id="GO:0003700">
    <property type="term" value="F:DNA-binding transcription factor activity"/>
    <property type="evidence" value="ECO:0007669"/>
    <property type="project" value="InterPro"/>
</dbReference>
<accession>A0A1X7IB02</accession>
<evidence type="ECO:0000256" key="4">
    <source>
        <dbReference type="ARBA" id="ARBA00023098"/>
    </source>
</evidence>
<name>A0A1X7IB02_9BACT</name>
<proteinExistence type="predicted"/>
<evidence type="ECO:0000256" key="5">
    <source>
        <dbReference type="ARBA" id="ARBA00023125"/>
    </source>
</evidence>
<feature type="domain" description="HTH deoR-type" evidence="7">
    <location>
        <begin position="11"/>
        <end position="44"/>
    </location>
</feature>
<dbReference type="SUPFAM" id="SSF54637">
    <property type="entry name" value="Thioesterase/thiol ester dehydrase-isomerase"/>
    <property type="match status" value="1"/>
</dbReference>
<evidence type="ECO:0000256" key="1">
    <source>
        <dbReference type="ARBA" id="ARBA00022491"/>
    </source>
</evidence>
<dbReference type="Gene3D" id="3.10.129.10">
    <property type="entry name" value="Hotdog Thioesterase"/>
    <property type="match status" value="1"/>
</dbReference>
<dbReference type="InterPro" id="IPR001034">
    <property type="entry name" value="DeoR_HTH"/>
</dbReference>
<dbReference type="NCBIfam" id="NF003359">
    <property type="entry name" value="PRK04424.1"/>
    <property type="match status" value="1"/>
</dbReference>
<dbReference type="Pfam" id="PF08220">
    <property type="entry name" value="HTH_DeoR"/>
    <property type="match status" value="1"/>
</dbReference>
<dbReference type="InterPro" id="IPR036388">
    <property type="entry name" value="WH-like_DNA-bd_sf"/>
</dbReference>
<keyword evidence="1" id="KW-0678">Repressor</keyword>
<protein>
    <submittedName>
        <fullName evidence="8">DeoR-like helix-turn-helix domain-containing protein</fullName>
    </submittedName>
</protein>
<dbReference type="Proteomes" id="UP000193355">
    <property type="component" value="Unassembled WGS sequence"/>
</dbReference>
<dbReference type="EMBL" id="FXBB01000001">
    <property type="protein sequence ID" value="SMG11256.1"/>
    <property type="molecule type" value="Genomic_DNA"/>
</dbReference>
<dbReference type="PIRSF" id="PIRSF037733">
    <property type="entry name" value="Transcription_factor_FapR"/>
    <property type="match status" value="1"/>
</dbReference>
<reference evidence="9" key="1">
    <citation type="submission" date="2017-04" db="EMBL/GenBank/DDBJ databases">
        <authorList>
            <person name="Varghese N."/>
            <person name="Submissions S."/>
        </authorList>
    </citation>
    <scope>NUCLEOTIDE SEQUENCE [LARGE SCALE GENOMIC DNA]</scope>
    <source>
        <strain evidence="9">USBA 82</strain>
    </source>
</reference>
<organism evidence="8 9">
    <name type="scientific">Dethiosulfovibrio salsuginis</name>
    <dbReference type="NCBI Taxonomy" id="561720"/>
    <lineage>
        <taxon>Bacteria</taxon>
        <taxon>Thermotogati</taxon>
        <taxon>Synergistota</taxon>
        <taxon>Synergistia</taxon>
        <taxon>Synergistales</taxon>
        <taxon>Dethiosulfovibrionaceae</taxon>
        <taxon>Dethiosulfovibrio</taxon>
    </lineage>
</organism>
<keyword evidence="3" id="KW-0805">Transcription regulation</keyword>
<dbReference type="InterPro" id="IPR036390">
    <property type="entry name" value="WH_DNA-bd_sf"/>
</dbReference>
<dbReference type="GO" id="GO:0045717">
    <property type="term" value="P:negative regulation of fatty acid biosynthetic process"/>
    <property type="evidence" value="ECO:0007669"/>
    <property type="project" value="InterPro"/>
</dbReference>
<dbReference type="GO" id="GO:0006629">
    <property type="term" value="P:lipid metabolic process"/>
    <property type="evidence" value="ECO:0007669"/>
    <property type="project" value="UniProtKB-KW"/>
</dbReference>
<dbReference type="Gene3D" id="1.10.10.10">
    <property type="entry name" value="Winged helix-like DNA-binding domain superfamily/Winged helix DNA-binding domain"/>
    <property type="match status" value="1"/>
</dbReference>
<keyword evidence="2" id="KW-0444">Lipid biosynthesis</keyword>
<evidence type="ECO:0000259" key="7">
    <source>
        <dbReference type="Pfam" id="PF08220"/>
    </source>
</evidence>
<gene>
    <name evidence="8" type="ORF">SAMN06275492_101246</name>
</gene>
<evidence type="ECO:0000313" key="8">
    <source>
        <dbReference type="EMBL" id="SMG11256.1"/>
    </source>
</evidence>
<keyword evidence="5" id="KW-0238">DNA-binding</keyword>
<keyword evidence="9" id="KW-1185">Reference proteome</keyword>
<evidence type="ECO:0000256" key="6">
    <source>
        <dbReference type="ARBA" id="ARBA00023163"/>
    </source>
</evidence>
<keyword evidence="6" id="KW-0804">Transcription</keyword>
<dbReference type="InterPro" id="IPR029069">
    <property type="entry name" value="HotDog_dom_sf"/>
</dbReference>
<evidence type="ECO:0000256" key="2">
    <source>
        <dbReference type="ARBA" id="ARBA00022516"/>
    </source>
</evidence>
<sequence>MVARSVNRKIRHEKLTKLIRQNPLLTDEELAEVLSVSVSTVRLDRALLGVPELRERTRRMAEQATRKLRSLKQEEFIGELLDLEPNRWALSVLKTRQEMAFRHTDYVWDHYIYAQASSLAIAVVEADMVIVGSVRGRFKSPAKIGDSLMARAKVGVHKGNKYIVSVRTRVGDKEVFVGRYIVVALDCEDERKIRGERLDSGA</sequence>
<dbReference type="AlphaFoldDB" id="A0A1X7IB02"/>
<dbReference type="GO" id="GO:0003677">
    <property type="term" value="F:DNA binding"/>
    <property type="evidence" value="ECO:0007669"/>
    <property type="project" value="UniProtKB-KW"/>
</dbReference>
<evidence type="ECO:0000256" key="3">
    <source>
        <dbReference type="ARBA" id="ARBA00023015"/>
    </source>
</evidence>
<dbReference type="STRING" id="561720.SAMN06275492_101246"/>
<dbReference type="InterPro" id="IPR017275">
    <property type="entry name" value="Transcription_factor_FapR"/>
</dbReference>
<evidence type="ECO:0000313" key="9">
    <source>
        <dbReference type="Proteomes" id="UP000193355"/>
    </source>
</evidence>
<dbReference type="GO" id="GO:0045892">
    <property type="term" value="P:negative regulation of DNA-templated transcription"/>
    <property type="evidence" value="ECO:0007669"/>
    <property type="project" value="InterPro"/>
</dbReference>